<comment type="caution">
    <text evidence="2">The sequence shown here is derived from an EMBL/GenBank/DDBJ whole genome shotgun (WGS) entry which is preliminary data.</text>
</comment>
<accession>X6MPA7</accession>
<proteinExistence type="predicted"/>
<organism evidence="2 3">
    <name type="scientific">Reticulomyxa filosa</name>
    <dbReference type="NCBI Taxonomy" id="46433"/>
    <lineage>
        <taxon>Eukaryota</taxon>
        <taxon>Sar</taxon>
        <taxon>Rhizaria</taxon>
        <taxon>Retaria</taxon>
        <taxon>Foraminifera</taxon>
        <taxon>Monothalamids</taxon>
        <taxon>Reticulomyxidae</taxon>
        <taxon>Reticulomyxa</taxon>
    </lineage>
</organism>
<evidence type="ECO:0000313" key="2">
    <source>
        <dbReference type="EMBL" id="ETO14880.1"/>
    </source>
</evidence>
<evidence type="ECO:0000256" key="1">
    <source>
        <dbReference type="SAM" id="MobiDB-lite"/>
    </source>
</evidence>
<keyword evidence="3" id="KW-1185">Reference proteome</keyword>
<feature type="compositionally biased region" description="Basic and acidic residues" evidence="1">
    <location>
        <begin position="51"/>
        <end position="61"/>
    </location>
</feature>
<reference evidence="2 3" key="1">
    <citation type="journal article" date="2013" name="Curr. Biol.">
        <title>The Genome of the Foraminiferan Reticulomyxa filosa.</title>
        <authorList>
            <person name="Glockner G."/>
            <person name="Hulsmann N."/>
            <person name="Schleicher M."/>
            <person name="Noegel A.A."/>
            <person name="Eichinger L."/>
            <person name="Gallinger C."/>
            <person name="Pawlowski J."/>
            <person name="Sierra R."/>
            <person name="Euteneuer U."/>
            <person name="Pillet L."/>
            <person name="Moustafa A."/>
            <person name="Platzer M."/>
            <person name="Groth M."/>
            <person name="Szafranski K."/>
            <person name="Schliwa M."/>
        </authorList>
    </citation>
    <scope>NUCLEOTIDE SEQUENCE [LARGE SCALE GENOMIC DNA]</scope>
</reference>
<protein>
    <submittedName>
        <fullName evidence="2">Uncharacterized protein</fullName>
    </submittedName>
</protein>
<feature type="region of interest" description="Disordered" evidence="1">
    <location>
        <begin position="115"/>
        <end position="157"/>
    </location>
</feature>
<feature type="compositionally biased region" description="Basic and acidic residues" evidence="1">
    <location>
        <begin position="133"/>
        <end position="157"/>
    </location>
</feature>
<feature type="non-terminal residue" evidence="2">
    <location>
        <position position="1"/>
    </location>
</feature>
<feature type="region of interest" description="Disordered" evidence="1">
    <location>
        <begin position="43"/>
        <end position="99"/>
    </location>
</feature>
<dbReference type="Proteomes" id="UP000023152">
    <property type="component" value="Unassembled WGS sequence"/>
</dbReference>
<evidence type="ECO:0000313" key="3">
    <source>
        <dbReference type="Proteomes" id="UP000023152"/>
    </source>
</evidence>
<name>X6MPA7_RETFI</name>
<dbReference type="EMBL" id="ASPP01019685">
    <property type="protein sequence ID" value="ETO14880.1"/>
    <property type="molecule type" value="Genomic_DNA"/>
</dbReference>
<gene>
    <name evidence="2" type="ORF">RFI_22490</name>
</gene>
<dbReference type="AlphaFoldDB" id="X6MPA7"/>
<feature type="region of interest" description="Disordered" evidence="1">
    <location>
        <begin position="1"/>
        <end position="21"/>
    </location>
</feature>
<feature type="compositionally biased region" description="Polar residues" evidence="1">
    <location>
        <begin position="1"/>
        <end position="17"/>
    </location>
</feature>
<sequence length="248" mass="28532">NWNQQSIALLSPQSKTLKPSDALVDSSMGQFVMQHSLDDHKYLQTNGFQLTKEKPSKDKTPHSSNYTSSRKSRSMSHHSIAPHAKTINSNNNSLPKEGETWYDNQLQDMTVNNSASQIKQPRQPPQPIQAIKKPKEKEKEKEKESKINTNEKEMERRKKVNEMEPLFEQKEIYIRDGMTSISGNRRCRIRRQSCAGQERHQAFLHSSATAIIPILEPSPRCKTFEKSQTPKFETSSAAFHNPFIQNHF</sequence>